<keyword evidence="2" id="KW-0813">Transport</keyword>
<evidence type="ECO:0000313" key="8">
    <source>
        <dbReference type="Proteomes" id="UP001500620"/>
    </source>
</evidence>
<evidence type="ECO:0000256" key="1">
    <source>
        <dbReference type="ARBA" id="ARBA00005417"/>
    </source>
</evidence>
<dbReference type="InterPro" id="IPR027417">
    <property type="entry name" value="P-loop_NTPase"/>
</dbReference>
<dbReference type="InterPro" id="IPR052156">
    <property type="entry name" value="BCAA_Transport_ATP-bd_LivF"/>
</dbReference>
<dbReference type="PANTHER" id="PTHR43820">
    <property type="entry name" value="HIGH-AFFINITY BRANCHED-CHAIN AMINO ACID TRANSPORT ATP-BINDING PROTEIN LIVF"/>
    <property type="match status" value="1"/>
</dbReference>
<protein>
    <submittedName>
        <fullName evidence="7">ABC transporter ATP-binding protein</fullName>
    </submittedName>
</protein>
<organism evidence="7 8">
    <name type="scientific">Dactylosporangium darangshiense</name>
    <dbReference type="NCBI Taxonomy" id="579108"/>
    <lineage>
        <taxon>Bacteria</taxon>
        <taxon>Bacillati</taxon>
        <taxon>Actinomycetota</taxon>
        <taxon>Actinomycetes</taxon>
        <taxon>Micromonosporales</taxon>
        <taxon>Micromonosporaceae</taxon>
        <taxon>Dactylosporangium</taxon>
    </lineage>
</organism>
<dbReference type="SUPFAM" id="SSF52540">
    <property type="entry name" value="P-loop containing nucleoside triphosphate hydrolases"/>
    <property type="match status" value="1"/>
</dbReference>
<dbReference type="InterPro" id="IPR003593">
    <property type="entry name" value="AAA+_ATPase"/>
</dbReference>
<dbReference type="SMART" id="SM00382">
    <property type="entry name" value="AAA"/>
    <property type="match status" value="1"/>
</dbReference>
<comment type="similarity">
    <text evidence="1">Belongs to the ABC transporter superfamily.</text>
</comment>
<proteinExistence type="inferred from homology"/>
<evidence type="ECO:0000313" key="7">
    <source>
        <dbReference type="EMBL" id="GAA4263370.1"/>
    </source>
</evidence>
<evidence type="ECO:0000256" key="2">
    <source>
        <dbReference type="ARBA" id="ARBA00022448"/>
    </source>
</evidence>
<reference evidence="8" key="1">
    <citation type="journal article" date="2019" name="Int. J. Syst. Evol. Microbiol.">
        <title>The Global Catalogue of Microorganisms (GCM) 10K type strain sequencing project: providing services to taxonomists for standard genome sequencing and annotation.</title>
        <authorList>
            <consortium name="The Broad Institute Genomics Platform"/>
            <consortium name="The Broad Institute Genome Sequencing Center for Infectious Disease"/>
            <person name="Wu L."/>
            <person name="Ma J."/>
        </authorList>
    </citation>
    <scope>NUCLEOTIDE SEQUENCE [LARGE SCALE GENOMIC DNA]</scope>
    <source>
        <strain evidence="8">JCM 17441</strain>
    </source>
</reference>
<feature type="domain" description="ABC transporter" evidence="6">
    <location>
        <begin position="2"/>
        <end position="234"/>
    </location>
</feature>
<dbReference type="PANTHER" id="PTHR43820:SF4">
    <property type="entry name" value="HIGH-AFFINITY BRANCHED-CHAIN AMINO ACID TRANSPORT ATP-BINDING PROTEIN LIVF"/>
    <property type="match status" value="1"/>
</dbReference>
<dbReference type="RefSeq" id="WP_345142578.1">
    <property type="nucleotide sequence ID" value="NZ_BAABAT010000067.1"/>
</dbReference>
<sequence>MLRIDRVRAGYGRTAILDDVSLTVPDGAMIAVLGRNGVGKSTLLKAIIGIVPVMRGQLSLDGRDLTRTRTHERARGGIAYVPQGRDIFGELSVLDNLRVAAYATRPKGWPQALEQILDEFPVLRDKRMQRGDKLSGGQQQILALARALMTNPRVLLLDEPSEGIQPSIVDQIAETVCRINTERGITVLLVEQNLDFAAKIASHAYLMDKGQIVRDLPAHDLLSDRDLQHEFLGV</sequence>
<evidence type="ECO:0000256" key="3">
    <source>
        <dbReference type="ARBA" id="ARBA00022741"/>
    </source>
</evidence>
<keyword evidence="3" id="KW-0547">Nucleotide-binding</keyword>
<accession>A0ABP8DTN0</accession>
<keyword evidence="4 7" id="KW-0067">ATP-binding</keyword>
<dbReference type="EMBL" id="BAABAT010000067">
    <property type="protein sequence ID" value="GAA4263370.1"/>
    <property type="molecule type" value="Genomic_DNA"/>
</dbReference>
<dbReference type="Pfam" id="PF00005">
    <property type="entry name" value="ABC_tran"/>
    <property type="match status" value="1"/>
</dbReference>
<comment type="caution">
    <text evidence="7">The sequence shown here is derived from an EMBL/GenBank/DDBJ whole genome shotgun (WGS) entry which is preliminary data.</text>
</comment>
<dbReference type="GO" id="GO:0005524">
    <property type="term" value="F:ATP binding"/>
    <property type="evidence" value="ECO:0007669"/>
    <property type="project" value="UniProtKB-KW"/>
</dbReference>
<keyword evidence="8" id="KW-1185">Reference proteome</keyword>
<keyword evidence="5" id="KW-0029">Amino-acid transport</keyword>
<dbReference type="Gene3D" id="3.40.50.300">
    <property type="entry name" value="P-loop containing nucleotide triphosphate hydrolases"/>
    <property type="match status" value="1"/>
</dbReference>
<evidence type="ECO:0000256" key="5">
    <source>
        <dbReference type="ARBA" id="ARBA00022970"/>
    </source>
</evidence>
<gene>
    <name evidence="7" type="ORF">GCM10022255_107310</name>
</gene>
<evidence type="ECO:0000256" key="4">
    <source>
        <dbReference type="ARBA" id="ARBA00022840"/>
    </source>
</evidence>
<dbReference type="Proteomes" id="UP001500620">
    <property type="component" value="Unassembled WGS sequence"/>
</dbReference>
<evidence type="ECO:0000259" key="6">
    <source>
        <dbReference type="PROSITE" id="PS50893"/>
    </source>
</evidence>
<name>A0ABP8DTN0_9ACTN</name>
<dbReference type="PROSITE" id="PS50893">
    <property type="entry name" value="ABC_TRANSPORTER_2"/>
    <property type="match status" value="1"/>
</dbReference>
<dbReference type="CDD" id="cd03224">
    <property type="entry name" value="ABC_TM1139_LivF_branched"/>
    <property type="match status" value="1"/>
</dbReference>
<dbReference type="InterPro" id="IPR003439">
    <property type="entry name" value="ABC_transporter-like_ATP-bd"/>
</dbReference>